<comment type="caution">
    <text evidence="1">The sequence shown here is derived from an EMBL/GenBank/DDBJ whole genome shotgun (WGS) entry which is preliminary data.</text>
</comment>
<dbReference type="Proteomes" id="UP001054945">
    <property type="component" value="Unassembled WGS sequence"/>
</dbReference>
<accession>A0AAV4P3W2</accession>
<organism evidence="1 2">
    <name type="scientific">Caerostris extrusa</name>
    <name type="common">Bark spider</name>
    <name type="synonym">Caerostris bankana</name>
    <dbReference type="NCBI Taxonomy" id="172846"/>
    <lineage>
        <taxon>Eukaryota</taxon>
        <taxon>Metazoa</taxon>
        <taxon>Ecdysozoa</taxon>
        <taxon>Arthropoda</taxon>
        <taxon>Chelicerata</taxon>
        <taxon>Arachnida</taxon>
        <taxon>Araneae</taxon>
        <taxon>Araneomorphae</taxon>
        <taxon>Entelegynae</taxon>
        <taxon>Araneoidea</taxon>
        <taxon>Araneidae</taxon>
        <taxon>Caerostris</taxon>
    </lineage>
</organism>
<evidence type="ECO:0000313" key="2">
    <source>
        <dbReference type="Proteomes" id="UP001054945"/>
    </source>
</evidence>
<name>A0AAV4P3W2_CAEEX</name>
<gene>
    <name evidence="1" type="ORF">CEXT_131901</name>
</gene>
<reference evidence="1 2" key="1">
    <citation type="submission" date="2021-06" db="EMBL/GenBank/DDBJ databases">
        <title>Caerostris extrusa draft genome.</title>
        <authorList>
            <person name="Kono N."/>
            <person name="Arakawa K."/>
        </authorList>
    </citation>
    <scope>NUCLEOTIDE SEQUENCE [LARGE SCALE GENOMIC DNA]</scope>
</reference>
<dbReference type="EMBL" id="BPLR01021569">
    <property type="protein sequence ID" value="GIX91260.1"/>
    <property type="molecule type" value="Genomic_DNA"/>
</dbReference>
<keyword evidence="2" id="KW-1185">Reference proteome</keyword>
<proteinExistence type="predicted"/>
<dbReference type="AlphaFoldDB" id="A0AAV4P3W2"/>
<evidence type="ECO:0000313" key="1">
    <source>
        <dbReference type="EMBL" id="GIX91260.1"/>
    </source>
</evidence>
<protein>
    <submittedName>
        <fullName evidence="1">Uncharacterized protein</fullName>
    </submittedName>
</protein>
<sequence length="70" mass="8302">MVRFGKLWIEMVRNGDDSYGLVEIWGSQRKASLHKSERWKLWRDNRLVNLHNLEAFAWVAWSEADLAAED</sequence>